<evidence type="ECO:0000256" key="1">
    <source>
        <dbReference type="SAM" id="MobiDB-lite"/>
    </source>
</evidence>
<sequence>MKISDETTRALRPFPSTIAVPSQDFDLQLHRRPSHRNPQTSARLKRLAETSAGKRSRPETPLSKWKIHGGGDPLEELDSEKELLCSSFAQVPVEMCAAVAALHLFVTSLTPLS</sequence>
<dbReference type="EMBL" id="JABFOF010000005">
    <property type="protein sequence ID" value="KAG2397591.1"/>
    <property type="molecule type" value="Genomic_DNA"/>
</dbReference>
<evidence type="ECO:0000313" key="3">
    <source>
        <dbReference type="Proteomes" id="UP000743370"/>
    </source>
</evidence>
<organism evidence="2 3">
    <name type="scientific">Phaseolus angularis</name>
    <name type="common">Azuki bean</name>
    <name type="synonym">Vigna angularis</name>
    <dbReference type="NCBI Taxonomy" id="3914"/>
    <lineage>
        <taxon>Eukaryota</taxon>
        <taxon>Viridiplantae</taxon>
        <taxon>Streptophyta</taxon>
        <taxon>Embryophyta</taxon>
        <taxon>Tracheophyta</taxon>
        <taxon>Spermatophyta</taxon>
        <taxon>Magnoliopsida</taxon>
        <taxon>eudicotyledons</taxon>
        <taxon>Gunneridae</taxon>
        <taxon>Pentapetalae</taxon>
        <taxon>rosids</taxon>
        <taxon>fabids</taxon>
        <taxon>Fabales</taxon>
        <taxon>Fabaceae</taxon>
        <taxon>Papilionoideae</taxon>
        <taxon>50 kb inversion clade</taxon>
        <taxon>NPAAA clade</taxon>
        <taxon>indigoferoid/millettioid clade</taxon>
        <taxon>Phaseoleae</taxon>
        <taxon>Vigna</taxon>
    </lineage>
</organism>
<feature type="region of interest" description="Disordered" evidence="1">
    <location>
        <begin position="30"/>
        <end position="73"/>
    </location>
</feature>
<dbReference type="Proteomes" id="UP000743370">
    <property type="component" value="Unassembled WGS sequence"/>
</dbReference>
<accession>A0A8T0KDM0</accession>
<proteinExistence type="predicted"/>
<dbReference type="AlphaFoldDB" id="A0A8T0KDM0"/>
<protein>
    <submittedName>
        <fullName evidence="2">Uncharacterized protein</fullName>
    </submittedName>
</protein>
<gene>
    <name evidence="2" type="ORF">HKW66_Vig0141730</name>
</gene>
<comment type="caution">
    <text evidence="2">The sequence shown here is derived from an EMBL/GenBank/DDBJ whole genome shotgun (WGS) entry which is preliminary data.</text>
</comment>
<evidence type="ECO:0000313" key="2">
    <source>
        <dbReference type="EMBL" id="KAG2397591.1"/>
    </source>
</evidence>
<name>A0A8T0KDM0_PHAAN</name>
<reference evidence="2 3" key="1">
    <citation type="submission" date="2020-05" db="EMBL/GenBank/DDBJ databases">
        <title>Vigna angularis (adzuki bean) Var. LongXiaoDou No. 4 denovo assembly.</title>
        <authorList>
            <person name="Xiang H."/>
        </authorList>
    </citation>
    <scope>NUCLEOTIDE SEQUENCE [LARGE SCALE GENOMIC DNA]</scope>
    <source>
        <tissue evidence="2">Leaf</tissue>
    </source>
</reference>